<dbReference type="AlphaFoldDB" id="A0A1F8H8G9"/>
<feature type="domain" description="3-dehydroquinate synthase N-terminal" evidence="5">
    <location>
        <begin position="50"/>
        <end position="135"/>
    </location>
</feature>
<dbReference type="InterPro" id="IPR030960">
    <property type="entry name" value="DHQS/DOIS_N"/>
</dbReference>
<sequence>MSKILYSLKSLKGLLKKEKPSQVIIVTSAKLASKLGWAIKEIGLSKKDLILIPDGEIAKEWEQMQTLLNKFIERGLDRKSIVIALGGGPIGDVVGFASAIYLRGIKYIQVPTTLLAQVDSAHGGKTGINFLHYKNPD</sequence>
<dbReference type="GO" id="GO:0009073">
    <property type="term" value="P:aromatic amino acid family biosynthetic process"/>
    <property type="evidence" value="ECO:0007669"/>
    <property type="project" value="UniProtKB-KW"/>
</dbReference>
<dbReference type="PANTHER" id="PTHR43622:SF7">
    <property type="entry name" value="3-DEHYDROQUINATE SYNTHASE, CHLOROPLASTIC"/>
    <property type="match status" value="1"/>
</dbReference>
<dbReference type="SUPFAM" id="SSF56796">
    <property type="entry name" value="Dehydroquinate synthase-like"/>
    <property type="match status" value="1"/>
</dbReference>
<evidence type="ECO:0000259" key="5">
    <source>
        <dbReference type="Pfam" id="PF01761"/>
    </source>
</evidence>
<accession>A0A1F8H8G9</accession>
<keyword evidence="3" id="KW-0057">Aromatic amino acid biosynthesis</keyword>
<dbReference type="InterPro" id="IPR050071">
    <property type="entry name" value="Dehydroquinate_synthase"/>
</dbReference>
<protein>
    <recommendedName>
        <fullName evidence="5">3-dehydroquinate synthase N-terminal domain-containing protein</fullName>
    </recommendedName>
</protein>
<keyword evidence="2" id="KW-0520">NAD</keyword>
<dbReference type="EMBL" id="MGKW01000021">
    <property type="protein sequence ID" value="OGN33912.1"/>
    <property type="molecule type" value="Genomic_DNA"/>
</dbReference>
<reference evidence="6 7" key="1">
    <citation type="journal article" date="2016" name="Nat. Commun.">
        <title>Thousands of microbial genomes shed light on interconnected biogeochemical processes in an aquifer system.</title>
        <authorList>
            <person name="Anantharaman K."/>
            <person name="Brown C.T."/>
            <person name="Hug L.A."/>
            <person name="Sharon I."/>
            <person name="Castelle C.J."/>
            <person name="Probst A.J."/>
            <person name="Thomas B.C."/>
            <person name="Singh A."/>
            <person name="Wilkins M.J."/>
            <person name="Karaoz U."/>
            <person name="Brodie E.L."/>
            <person name="Williams K.H."/>
            <person name="Hubbard S.S."/>
            <person name="Banfield J.F."/>
        </authorList>
    </citation>
    <scope>NUCLEOTIDE SEQUENCE [LARGE SCALE GENOMIC DNA]</scope>
</reference>
<evidence type="ECO:0000256" key="1">
    <source>
        <dbReference type="ARBA" id="ARBA00022605"/>
    </source>
</evidence>
<keyword evidence="4" id="KW-0456">Lyase</keyword>
<name>A0A1F8H8G9_9BACT</name>
<organism evidence="6 7">
    <name type="scientific">Candidatus Yanofskybacteria bacterium RIFCSPLOWO2_02_FULL_47_9b</name>
    <dbReference type="NCBI Taxonomy" id="1802708"/>
    <lineage>
        <taxon>Bacteria</taxon>
        <taxon>Candidatus Yanofskyibacteriota</taxon>
    </lineage>
</organism>
<dbReference type="Gene3D" id="3.40.50.1970">
    <property type="match status" value="1"/>
</dbReference>
<dbReference type="PANTHER" id="PTHR43622">
    <property type="entry name" value="3-DEHYDROQUINATE SYNTHASE"/>
    <property type="match status" value="1"/>
</dbReference>
<dbReference type="GO" id="GO:0003856">
    <property type="term" value="F:3-dehydroquinate synthase activity"/>
    <property type="evidence" value="ECO:0007669"/>
    <property type="project" value="TreeGrafter"/>
</dbReference>
<dbReference type="Pfam" id="PF01761">
    <property type="entry name" value="DHQ_synthase"/>
    <property type="match status" value="1"/>
</dbReference>
<proteinExistence type="predicted"/>
<evidence type="ECO:0000256" key="4">
    <source>
        <dbReference type="ARBA" id="ARBA00023239"/>
    </source>
</evidence>
<dbReference type="GO" id="GO:0008652">
    <property type="term" value="P:amino acid biosynthetic process"/>
    <property type="evidence" value="ECO:0007669"/>
    <property type="project" value="UniProtKB-KW"/>
</dbReference>
<evidence type="ECO:0000313" key="6">
    <source>
        <dbReference type="EMBL" id="OGN33912.1"/>
    </source>
</evidence>
<evidence type="ECO:0000256" key="2">
    <source>
        <dbReference type="ARBA" id="ARBA00023027"/>
    </source>
</evidence>
<dbReference type="Proteomes" id="UP000178155">
    <property type="component" value="Unassembled WGS sequence"/>
</dbReference>
<keyword evidence="1" id="KW-0028">Amino-acid biosynthesis</keyword>
<evidence type="ECO:0000256" key="3">
    <source>
        <dbReference type="ARBA" id="ARBA00023141"/>
    </source>
</evidence>
<comment type="caution">
    <text evidence="6">The sequence shown here is derived from an EMBL/GenBank/DDBJ whole genome shotgun (WGS) entry which is preliminary data.</text>
</comment>
<evidence type="ECO:0000313" key="7">
    <source>
        <dbReference type="Proteomes" id="UP000178155"/>
    </source>
</evidence>
<gene>
    <name evidence="6" type="ORF">A3I39_01470</name>
</gene>